<evidence type="ECO:0000259" key="1">
    <source>
        <dbReference type="PROSITE" id="PS51664"/>
    </source>
</evidence>
<accession>A0A160KT53</accession>
<organism evidence="2 3">
    <name type="scientific">Rathayibacter tritici</name>
    <dbReference type="NCBI Taxonomy" id="33888"/>
    <lineage>
        <taxon>Bacteria</taxon>
        <taxon>Bacillati</taxon>
        <taxon>Actinomycetota</taxon>
        <taxon>Actinomycetes</taxon>
        <taxon>Micrococcales</taxon>
        <taxon>Microbacteriaceae</taxon>
        <taxon>Rathayibacter</taxon>
    </lineage>
</organism>
<dbReference type="Pfam" id="PF02624">
    <property type="entry name" value="YcaO"/>
    <property type="match status" value="1"/>
</dbReference>
<dbReference type="PROSITE" id="PS51664">
    <property type="entry name" value="YCAO"/>
    <property type="match status" value="1"/>
</dbReference>
<dbReference type="Proteomes" id="UP000077071">
    <property type="component" value="Chromosome"/>
</dbReference>
<evidence type="ECO:0000313" key="2">
    <source>
        <dbReference type="EMBL" id="AND16936.1"/>
    </source>
</evidence>
<dbReference type="AlphaFoldDB" id="A0A160KT53"/>
<dbReference type="InterPro" id="IPR003776">
    <property type="entry name" value="YcaO-like_dom"/>
</dbReference>
<protein>
    <recommendedName>
        <fullName evidence="1">YcaO domain-containing protein</fullName>
    </recommendedName>
</protein>
<evidence type="ECO:0000313" key="3">
    <source>
        <dbReference type="Proteomes" id="UP000077071"/>
    </source>
</evidence>
<dbReference type="Gene3D" id="3.30.160.660">
    <property type="match status" value="1"/>
</dbReference>
<name>A0A160KT53_9MICO</name>
<dbReference type="EMBL" id="CP015515">
    <property type="protein sequence ID" value="AND16936.1"/>
    <property type="molecule type" value="Genomic_DNA"/>
</dbReference>
<dbReference type="PANTHER" id="PTHR37809">
    <property type="entry name" value="RIBOSOMAL PROTEIN S12 METHYLTHIOTRANSFERASE ACCESSORY FACTOR YCAO"/>
    <property type="match status" value="1"/>
</dbReference>
<reference evidence="2 3" key="1">
    <citation type="submission" date="2016-05" db="EMBL/GenBank/DDBJ databases">
        <title>Complete genome sequence of Rathayibacter tritici NCPPB 1953.</title>
        <authorList>
            <person name="Park J."/>
            <person name="Lee H.-H."/>
            <person name="Lee S.-W."/>
            <person name="Seo Y.-S."/>
        </authorList>
    </citation>
    <scope>NUCLEOTIDE SEQUENCE [LARGE SCALE GENOMIC DNA]</scope>
    <source>
        <strain evidence="2 3">NCPPB 1953</strain>
    </source>
</reference>
<gene>
    <name evidence="2" type="ORF">A6122_1807</name>
</gene>
<dbReference type="STRING" id="33888.A6122_1807"/>
<dbReference type="PANTHER" id="PTHR37809:SF1">
    <property type="entry name" value="RIBOSOMAL PROTEIN S12 METHYLTHIOTRANSFERASE ACCESSORY FACTOR YCAO"/>
    <property type="match status" value="1"/>
</dbReference>
<keyword evidence="3" id="KW-1185">Reference proteome</keyword>
<dbReference type="Gene3D" id="3.30.1330.230">
    <property type="match status" value="1"/>
</dbReference>
<dbReference type="Gene3D" id="3.30.40.250">
    <property type="match status" value="1"/>
</dbReference>
<dbReference type="PATRIC" id="fig|33888.3.peg.1992"/>
<dbReference type="KEGG" id="rtn:A6122_1807"/>
<sequence length="574" mass="61273">MVPIYTRGGDVLVGPVYVAGASDMPCLGCLEYQLTNFDSHAGLAVSRAAAGARIGASHGLDIREARDLLVDVVFRSGGDRSGGRAVVGTLSGECVGVGNLTISPLCRLGGHVATCVGVEGPRAAGGDADLLVPGLRGGRFASAQSRRDMIAMSCDSLFGPVVGPRRFESISPGVLSGSVVPPVKNAGWGRKRTSLDADFVGVLEALERMSSLPYHDDAVVRQIDGDERCLGPADLGGYHEDQYTHSSSRISADAPEEWVAGWGMDGARVWVPAEIGFYSYFPEYGIADMASVFDAERTPLRRYEESSSGSATGATYGEACTHALLEVVERHAFMSFWYSSVLLPRIPSEVLSGFAREVEQWISNRGHEVSLLLLSSPYPIISVACVSFNARGEYPAVILSAASGLGFDAVCETALWEMTNMVGGERTLSESEARARLISKWDVMEAEDHIAFWALPERAPFIRAKCRGSLLSEGEVEKLRGRRGAGSRLDALSALSYLISEFPSHDLGAPVFVDQTNVTIGALGVSCVKCIVPGALGVSFGFAHQRVAELRVLERLGRSDLLASTDDLLPHPFP</sequence>
<proteinExistence type="predicted"/>
<feature type="domain" description="YcaO" evidence="1">
    <location>
        <begin position="189"/>
        <end position="574"/>
    </location>
</feature>